<evidence type="ECO:0000256" key="2">
    <source>
        <dbReference type="ARBA" id="ARBA00008974"/>
    </source>
</evidence>
<protein>
    <recommendedName>
        <fullName evidence="10">Cytosine permease</fullName>
    </recommendedName>
</protein>
<evidence type="ECO:0008006" key="10">
    <source>
        <dbReference type="Google" id="ProtNLM"/>
    </source>
</evidence>
<feature type="transmembrane region" description="Helical" evidence="7">
    <location>
        <begin position="325"/>
        <end position="349"/>
    </location>
</feature>
<reference evidence="8 9" key="1">
    <citation type="submission" date="2019-08" db="EMBL/GenBank/DDBJ databases">
        <title>Genone of Arthrobacter echini P9.</title>
        <authorList>
            <person name="Bowman J.P."/>
        </authorList>
    </citation>
    <scope>NUCLEOTIDE SEQUENCE [LARGE SCALE GENOMIC DNA]</scope>
    <source>
        <strain evidence="8 9">P9</strain>
    </source>
</reference>
<feature type="transmembrane region" description="Helical" evidence="7">
    <location>
        <begin position="409"/>
        <end position="431"/>
    </location>
</feature>
<dbReference type="EMBL" id="VSLD01000006">
    <property type="protein sequence ID" value="TYC97962.1"/>
    <property type="molecule type" value="Genomic_DNA"/>
</dbReference>
<keyword evidence="9" id="KW-1185">Reference proteome</keyword>
<gene>
    <name evidence="8" type="ORF">FQ377_12195</name>
</gene>
<dbReference type="GO" id="GO:0015209">
    <property type="term" value="F:cytosine transmembrane transporter activity"/>
    <property type="evidence" value="ECO:0007669"/>
    <property type="project" value="InterPro"/>
</dbReference>
<comment type="similarity">
    <text evidence="2">Belongs to the purine-cytosine permease (2.A.39) family.</text>
</comment>
<evidence type="ECO:0000256" key="1">
    <source>
        <dbReference type="ARBA" id="ARBA00004141"/>
    </source>
</evidence>
<feature type="transmembrane region" description="Helical" evidence="7">
    <location>
        <begin position="369"/>
        <end position="397"/>
    </location>
</feature>
<dbReference type="Pfam" id="PF02133">
    <property type="entry name" value="Transp_cyt_pur"/>
    <property type="match status" value="1"/>
</dbReference>
<keyword evidence="4 7" id="KW-1133">Transmembrane helix</keyword>
<evidence type="ECO:0000256" key="5">
    <source>
        <dbReference type="ARBA" id="ARBA00023136"/>
    </source>
</evidence>
<evidence type="ECO:0000313" key="8">
    <source>
        <dbReference type="EMBL" id="TYC97962.1"/>
    </source>
</evidence>
<dbReference type="PANTHER" id="PTHR30569:SF0">
    <property type="entry name" value="CYTOSINE PERMEASE"/>
    <property type="match status" value="1"/>
</dbReference>
<proteinExistence type="inferred from homology"/>
<feature type="region of interest" description="Disordered" evidence="6">
    <location>
        <begin position="1"/>
        <end position="87"/>
    </location>
</feature>
<evidence type="ECO:0000256" key="6">
    <source>
        <dbReference type="SAM" id="MobiDB-lite"/>
    </source>
</evidence>
<feature type="transmembrane region" description="Helical" evidence="7">
    <location>
        <begin position="254"/>
        <end position="273"/>
    </location>
</feature>
<dbReference type="InterPro" id="IPR001248">
    <property type="entry name" value="Pur-cyt_permease"/>
</dbReference>
<organism evidence="8 9">
    <name type="scientific">Arthrobacter echini</name>
    <dbReference type="NCBI Taxonomy" id="1529066"/>
    <lineage>
        <taxon>Bacteria</taxon>
        <taxon>Bacillati</taxon>
        <taxon>Actinomycetota</taxon>
        <taxon>Actinomycetes</taxon>
        <taxon>Micrococcales</taxon>
        <taxon>Micrococcaceae</taxon>
        <taxon>Arthrobacter</taxon>
    </lineage>
</organism>
<name>A0A5D0XN87_9MICC</name>
<feature type="transmembrane region" description="Helical" evidence="7">
    <location>
        <begin position="480"/>
        <end position="501"/>
    </location>
</feature>
<feature type="transmembrane region" description="Helical" evidence="7">
    <location>
        <begin position="437"/>
        <end position="459"/>
    </location>
</feature>
<feature type="transmembrane region" description="Helical" evidence="7">
    <location>
        <begin position="513"/>
        <end position="534"/>
    </location>
</feature>
<dbReference type="OrthoDB" id="6083029at2"/>
<dbReference type="AlphaFoldDB" id="A0A5D0XN87"/>
<keyword evidence="3 7" id="KW-0812">Transmembrane</keyword>
<dbReference type="Gene3D" id="1.10.4160.10">
    <property type="entry name" value="Hydantoin permease"/>
    <property type="match status" value="1"/>
</dbReference>
<comment type="subcellular location">
    <subcellularLocation>
        <location evidence="1">Membrane</location>
        <topology evidence="1">Multi-pass membrane protein</topology>
    </subcellularLocation>
</comment>
<dbReference type="InterPro" id="IPR030191">
    <property type="entry name" value="CodB"/>
</dbReference>
<feature type="transmembrane region" description="Helical" evidence="7">
    <location>
        <begin position="170"/>
        <end position="203"/>
    </location>
</feature>
<evidence type="ECO:0000313" key="9">
    <source>
        <dbReference type="Proteomes" id="UP000323410"/>
    </source>
</evidence>
<keyword evidence="5 7" id="KW-0472">Membrane</keyword>
<evidence type="ECO:0000256" key="7">
    <source>
        <dbReference type="SAM" id="Phobius"/>
    </source>
</evidence>
<evidence type="ECO:0000256" key="3">
    <source>
        <dbReference type="ARBA" id="ARBA00022692"/>
    </source>
</evidence>
<comment type="caution">
    <text evidence="8">The sequence shown here is derived from an EMBL/GenBank/DDBJ whole genome shotgun (WGS) entry which is preliminary data.</text>
</comment>
<sequence>MYPTERHSFIGEGHDGFSGRHDSSGSPAEARRHFRARGPGSFEGRALGPGPRRVHSRDPRDHPARIPGAGTVSTDRARSGESAVDAGRGSLGSLPLLRGERIWNAGDFTGVNISLAIATWAFLVGGSTALLVGFQQGIAAMVIGNAIGLGFMILASVVASQRYGVEQYTILRPVFGLVGVGILVFTVILITEMGWSSLLAIMVGRAVTQVSNSALGTDFGPESLMVTFFALVAIAVAWWILSRGPVTIGRFNKFIAPGLIVVTVALMVFLVLNTSWETLFSAAPLAPFEDERLNFALAVEFNVGVGVSWYPVMGSLARLTKTPRAALWPSYGGLLGATLIAQVVGMAAALTLGDSDPTVWMLPFGGPVIGAFILLFIAFANITSTSSIVYSTVLAIRQASGNLLSGVRWAWLCAAFFVLPAVLAFFPGFMYQRFMTFVTLSGAFLAPMCGAIIADYFLLRRQRVSLGDLYSHRSDSAYHFHGGVNWAGLGAVVVGAVFYLLIYNPVTLTAQPIFGYITASFPSAVVGALVYYVLAQVLYVRRGIGDYSTAAQQVGGGA</sequence>
<dbReference type="GO" id="GO:0005886">
    <property type="term" value="C:plasma membrane"/>
    <property type="evidence" value="ECO:0007669"/>
    <property type="project" value="TreeGrafter"/>
</dbReference>
<dbReference type="PANTHER" id="PTHR30569">
    <property type="entry name" value="CYTOSINE TRANSPORTER CODB"/>
    <property type="match status" value="1"/>
</dbReference>
<feature type="transmembrane region" description="Helical" evidence="7">
    <location>
        <begin position="111"/>
        <end position="132"/>
    </location>
</feature>
<accession>A0A5D0XN87</accession>
<evidence type="ECO:0000256" key="4">
    <source>
        <dbReference type="ARBA" id="ARBA00022989"/>
    </source>
</evidence>
<feature type="compositionally biased region" description="Basic and acidic residues" evidence="6">
    <location>
        <begin position="1"/>
        <end position="23"/>
    </location>
</feature>
<feature type="transmembrane region" description="Helical" evidence="7">
    <location>
        <begin position="223"/>
        <end position="242"/>
    </location>
</feature>
<dbReference type="Proteomes" id="UP000323410">
    <property type="component" value="Unassembled WGS sequence"/>
</dbReference>
<feature type="transmembrane region" description="Helical" evidence="7">
    <location>
        <begin position="293"/>
        <end position="313"/>
    </location>
</feature>
<feature type="transmembrane region" description="Helical" evidence="7">
    <location>
        <begin position="138"/>
        <end position="158"/>
    </location>
</feature>